<dbReference type="VEuPathDB" id="GiardiaDB:GLP15_3448"/>
<feature type="domain" description="EGF-like" evidence="4">
    <location>
        <begin position="17"/>
        <end position="47"/>
    </location>
</feature>
<dbReference type="PROSITE" id="PS00022">
    <property type="entry name" value="EGF_1"/>
    <property type="match status" value="5"/>
</dbReference>
<keyword evidence="1" id="KW-0245">EGF-like domain</keyword>
<dbReference type="InterPro" id="IPR000742">
    <property type="entry name" value="EGF"/>
</dbReference>
<proteinExistence type="predicted"/>
<gene>
    <name evidence="5" type="ORF">GLP15_3448</name>
</gene>
<keyword evidence="1" id="KW-1015">Disulfide bond</keyword>
<keyword evidence="2" id="KW-0812">Transmembrane</keyword>
<name>E1F0B9_GIAIA</name>
<feature type="transmembrane region" description="Helical" evidence="2">
    <location>
        <begin position="1608"/>
        <end position="1630"/>
    </location>
</feature>
<dbReference type="Proteomes" id="UP000008974">
    <property type="component" value="Unassembled WGS sequence"/>
</dbReference>
<evidence type="ECO:0000313" key="5">
    <source>
        <dbReference type="EMBL" id="EFO64062.1"/>
    </source>
</evidence>
<keyword evidence="3" id="KW-0732">Signal</keyword>
<reference evidence="5 6" key="1">
    <citation type="journal article" date="2010" name="BMC Genomics">
        <title>Genome analysis and comparative genomics of a Giardia intestinalis assemblage E isolate.</title>
        <authorList>
            <person name="Jerlstrom-Hultqvist J."/>
            <person name="Franzen O."/>
            <person name="Ankarklev J."/>
            <person name="Xu F."/>
            <person name="Nohynkova E."/>
            <person name="Andersson J.O."/>
            <person name="Svard S.G."/>
            <person name="Andersson B."/>
        </authorList>
    </citation>
    <scope>NUCLEOTIDE SEQUENCE [LARGE SCALE GENOMIC DNA]</scope>
    <source>
        <strain evidence="5 6">P15</strain>
    </source>
</reference>
<dbReference type="PANTHER" id="PTHR24033">
    <property type="entry name" value="EGF-LIKE DOMAIN-CONTAINING PROTEIN"/>
    <property type="match status" value="1"/>
</dbReference>
<organism evidence="5 6">
    <name type="scientific">Giardia intestinalis (strain P15)</name>
    <name type="common">Giardia lamblia</name>
    <dbReference type="NCBI Taxonomy" id="658858"/>
    <lineage>
        <taxon>Eukaryota</taxon>
        <taxon>Metamonada</taxon>
        <taxon>Diplomonadida</taxon>
        <taxon>Hexamitidae</taxon>
        <taxon>Giardiinae</taxon>
        <taxon>Giardia</taxon>
    </lineage>
</organism>
<evidence type="ECO:0000256" key="3">
    <source>
        <dbReference type="SAM" id="SignalP"/>
    </source>
</evidence>
<feature type="disulfide bond" evidence="1">
    <location>
        <begin position="1212"/>
        <end position="1221"/>
    </location>
</feature>
<sequence length="1674" mass="176739">MLVLLYAVVFLAEACGTGPECVHGSCVYGDGAYFCQCKRGWAGAACDAPRAGFRKITSGGKASTERAVNYACLVNGTECTESKKCTYYAGAYSCDPCPADFVSYEDECLPTGCFNTGDYSDNVATKPPCNGRGRCLLKDPGLAGLSADDYACDCYPIYRGGLCQTCSDANAIVVTPVENNPSECRPRTCQDVDGVVCSNKGTCILDVGLGRGSYHYRCKCNDGYTRVGYECIKTECVAIIDWSPVICGGFGTCVEQGEGAPKCTCDKNAVQVGRFCTYPACTTDPPKEICGGVGACIRNGAGYKCDCQGLATGDLCDTCISGESVLVSNKCIPVGCLSSDGRDLCTSRGSCVRSGGEYHCRCPDMLIAINGECTSLACLDEELGLVCSGHGACEVSNPTIITCICETGYTYIPPGRCILNDLIDDSSRACSDHGHVVIDSVDSRTMKCRCSSIYTGNRCEICNTATAQLVGNECIARKCIVSNLNARADNPDICGTNGLYTTFGNPTNPFITCTPKNPNSGTVSAYNGTFFAPSGCVHVSKIDKARRFYCGFLEGLTESLPSTDLPKCTKPSENSDASETCTECPPNFHIVHLGENSKTCMHNNCHNTESSSHMWYDYCGGIGDCIKKDGQTYACDCGPSATWNENLKTCVTSACKLDKRLAGPEAPEYCAASSDSGLRCTVGRDATWQCECTGNYSNYNKTCILAYKNASPATQLARGLCGGPGAGYLNDYGSCVCNSGFLKIGDMCYSYDCLPVGVTAADATKLSPNPHVCSGKGVCAYNQLTGRYGCECNDGLEAFGGYCTRPECAGKVMHNGELKYVECKVYDGSVGSCAQDTNEGAYACKCGIGYKVAYGICVHRGCMPDTVYCGGDALASCVKGDDSRYSCVCSEGYELSEERNEHGNKATCVPSKCMYKASASGAATECNGLGMCSGNEVSLLKNKECKCIDGANEYILRDANGELKKTCILDKCISSMDGEVPVICGGSGRCGPEGCICDLGTELVGNSCVGLNCFINTKDADGQVTKSICGGDKIGVCTKIAAYGDRRDYACKCKDPKPDGYEELDGFCLPKACIFEITTLNNQQAKTMCGGKQLGTCVLNATDTVEPYCECIDRHDIVKLTNGKCMVRACLSDALPGGPEGYVECSGHGNCTGDQNAGYSCKCDENYQTVADDRRYYICIPTACIVSVKDPDTICNGKGTCQFKADPGQCECRSGYNGTKCEQCASGYKEHTDKQCYPSSCPAENCGIDENANAGTCQFGGGSFDCVCVNSSFVVDSTTKKCRKSKCVWTDPYDNVEKTCYGMGTCNDNGEDTGKCSCNSGTTLIGSSVCVYRECMPNGNTDDPTKICRGHGECIASTTVNVGVCRCDSQYRTDRKTGQCFVKECFGAHESILSEVCDGGGTCSEDTKKCNCNVDGFQSLDGQNGCVHSNCVSSDNKLCSGFGACEKTGSTYGCLCASYYTLVDKDCIPTNCLNKTTVCNGGGSCTGTGASASCSCNQGWAPLNSLCYPSACVSDGALYGGNGDCQLSDGGSCTCRSGYETVSGKLCISSQCVQRGTDGTETICGGNGRCVSENGVAPSCVCNEGFSLTSKFVCGVPASNKSSAGTTAAIVVVLLLVLAAVAGFLIWWFVIRPKRTGVLRERAPRNSFSSGKLRLLKKQTASNLSPYADAPLLS</sequence>
<evidence type="ECO:0000256" key="1">
    <source>
        <dbReference type="PROSITE-ProRule" id="PRU00076"/>
    </source>
</evidence>
<dbReference type="InterPro" id="IPR051830">
    <property type="entry name" value="NOTCH_homolog"/>
</dbReference>
<dbReference type="OrthoDB" id="283575at2759"/>
<feature type="domain" description="EGF-like" evidence="4">
    <location>
        <begin position="1187"/>
        <end position="1222"/>
    </location>
</feature>
<dbReference type="PANTHER" id="PTHR24033:SF151">
    <property type="entry name" value="NOTCH 2"/>
    <property type="match status" value="1"/>
</dbReference>
<keyword evidence="2" id="KW-1133">Transmembrane helix</keyword>
<comment type="caution">
    <text evidence="1">Lacks conserved residue(s) required for the propagation of feature annotation.</text>
</comment>
<dbReference type="InterPro" id="IPR002049">
    <property type="entry name" value="LE_dom"/>
</dbReference>
<evidence type="ECO:0000256" key="2">
    <source>
        <dbReference type="SAM" id="Phobius"/>
    </source>
</evidence>
<dbReference type="STRING" id="658858.E1F0B9"/>
<comment type="caution">
    <text evidence="5">The sequence shown here is derived from an EMBL/GenBank/DDBJ whole genome shotgun (WGS) entry which is preliminary data.</text>
</comment>
<dbReference type="SMART" id="SM00181">
    <property type="entry name" value="EGF"/>
    <property type="match status" value="21"/>
</dbReference>
<accession>E1F0B9</accession>
<feature type="disulfide bond" evidence="1">
    <location>
        <begin position="37"/>
        <end position="46"/>
    </location>
</feature>
<feature type="signal peptide" evidence="3">
    <location>
        <begin position="1"/>
        <end position="16"/>
    </location>
</feature>
<dbReference type="PROSITE" id="PS01186">
    <property type="entry name" value="EGF_2"/>
    <property type="match status" value="1"/>
</dbReference>
<feature type="chain" id="PRO_5003144871" evidence="3">
    <location>
        <begin position="17"/>
        <end position="1674"/>
    </location>
</feature>
<dbReference type="PROSITE" id="PS01248">
    <property type="entry name" value="EGF_LAM_1"/>
    <property type="match status" value="1"/>
</dbReference>
<dbReference type="PROSITE" id="PS50026">
    <property type="entry name" value="EGF_3"/>
    <property type="match status" value="2"/>
</dbReference>
<keyword evidence="2" id="KW-0472">Membrane</keyword>
<evidence type="ECO:0000259" key="4">
    <source>
        <dbReference type="PROSITE" id="PS50026"/>
    </source>
</evidence>
<dbReference type="EMBL" id="ACVC01000105">
    <property type="protein sequence ID" value="EFO64062.1"/>
    <property type="molecule type" value="Genomic_DNA"/>
</dbReference>
<evidence type="ECO:0000313" key="6">
    <source>
        <dbReference type="Proteomes" id="UP000008974"/>
    </source>
</evidence>
<protein>
    <submittedName>
        <fullName evidence="5">High cysteine membrane EGF-like protein</fullName>
    </submittedName>
</protein>
<dbReference type="OMA" id="MGEHINP"/>